<dbReference type="HOGENOM" id="CLU_001724_2_3_1"/>
<keyword evidence="3" id="KW-0328">Glycosyltransferase</keyword>
<dbReference type="AlphaFoldDB" id="D7MEE3"/>
<dbReference type="PANTHER" id="PTHR48049:SF176">
    <property type="entry name" value="ANTHOCYANIDIN 3-O-GLUCOSIDE 2'''-O-XYLOSYLTRANSFERASE-RELATED"/>
    <property type="match status" value="1"/>
</dbReference>
<accession>D7MEE3</accession>
<dbReference type="InterPro" id="IPR035595">
    <property type="entry name" value="UDP_glycos_trans_CS"/>
</dbReference>
<dbReference type="eggNOG" id="KOG1192">
    <property type="taxonomic scope" value="Eukaryota"/>
</dbReference>
<dbReference type="PROSITE" id="PS00375">
    <property type="entry name" value="UDPGT"/>
    <property type="match status" value="1"/>
</dbReference>
<keyword evidence="6" id="KW-1185">Reference proteome</keyword>
<dbReference type="EC" id="2.4.1.-" evidence="4"/>
<evidence type="ECO:0000256" key="3">
    <source>
        <dbReference type="RuleBase" id="RU003718"/>
    </source>
</evidence>
<evidence type="ECO:0000256" key="4">
    <source>
        <dbReference type="RuleBase" id="RU362057"/>
    </source>
</evidence>
<dbReference type="Gene3D" id="3.40.50.2000">
    <property type="entry name" value="Glycogen Phosphorylase B"/>
    <property type="match status" value="2"/>
</dbReference>
<dbReference type="STRING" id="81972.D7MEE3"/>
<evidence type="ECO:0000313" key="6">
    <source>
        <dbReference type="Proteomes" id="UP000008694"/>
    </source>
</evidence>
<evidence type="ECO:0000313" key="5">
    <source>
        <dbReference type="EMBL" id="EFH43756.1"/>
    </source>
</evidence>
<reference evidence="6" key="1">
    <citation type="journal article" date="2011" name="Nat. Genet.">
        <title>The Arabidopsis lyrata genome sequence and the basis of rapid genome size change.</title>
        <authorList>
            <person name="Hu T.T."/>
            <person name="Pattyn P."/>
            <person name="Bakker E.G."/>
            <person name="Cao J."/>
            <person name="Cheng J.-F."/>
            <person name="Clark R.M."/>
            <person name="Fahlgren N."/>
            <person name="Fawcett J.A."/>
            <person name="Grimwood J."/>
            <person name="Gundlach H."/>
            <person name="Haberer G."/>
            <person name="Hollister J.D."/>
            <person name="Ossowski S."/>
            <person name="Ottilar R.P."/>
            <person name="Salamov A.A."/>
            <person name="Schneeberger K."/>
            <person name="Spannagl M."/>
            <person name="Wang X."/>
            <person name="Yang L."/>
            <person name="Nasrallah M.E."/>
            <person name="Bergelson J."/>
            <person name="Carrington J.C."/>
            <person name="Gaut B.S."/>
            <person name="Schmutz J."/>
            <person name="Mayer K.F.X."/>
            <person name="Van de Peer Y."/>
            <person name="Grigoriev I.V."/>
            <person name="Nordborg M."/>
            <person name="Weigel D."/>
            <person name="Guo Y.-L."/>
        </authorList>
    </citation>
    <scope>NUCLEOTIDE SEQUENCE [LARGE SCALE GENOMIC DNA]</scope>
    <source>
        <strain evidence="6">cv. MN47</strain>
    </source>
</reference>
<dbReference type="SUPFAM" id="SSF53756">
    <property type="entry name" value="UDP-Glycosyltransferase/glycogen phosphorylase"/>
    <property type="match status" value="1"/>
</dbReference>
<dbReference type="Pfam" id="PF00201">
    <property type="entry name" value="UDPGT"/>
    <property type="match status" value="1"/>
</dbReference>
<name>D7MEE3_ARALL</name>
<comment type="similarity">
    <text evidence="1 3">Belongs to the UDP-glycosyltransferase family.</text>
</comment>
<dbReference type="Proteomes" id="UP000008694">
    <property type="component" value="Unassembled WGS sequence"/>
</dbReference>
<dbReference type="Gramene" id="fgenesh2_kg.7__1469__AT4G27560.1">
    <property type="protein sequence ID" value="fgenesh2_kg.7__1469__AT4G27560.1"/>
    <property type="gene ID" value="fgenesh2_kg.7__1469__AT4G27560.1"/>
</dbReference>
<dbReference type="CDD" id="cd03784">
    <property type="entry name" value="GT1_Gtf-like"/>
    <property type="match status" value="1"/>
</dbReference>
<dbReference type="PANTHER" id="PTHR48049">
    <property type="entry name" value="GLYCOSYLTRANSFERASE"/>
    <property type="match status" value="1"/>
</dbReference>
<dbReference type="InterPro" id="IPR002213">
    <property type="entry name" value="UDP_glucos_trans"/>
</dbReference>
<gene>
    <name evidence="5" type="ORF">ARALYDRAFT_492036</name>
</gene>
<keyword evidence="2 3" id="KW-0808">Transferase</keyword>
<proteinExistence type="inferred from homology"/>
<protein>
    <recommendedName>
        <fullName evidence="4">Glycosyltransferase</fullName>
        <ecNumber evidence="4">2.4.1.-</ecNumber>
    </recommendedName>
</protein>
<dbReference type="FunFam" id="3.40.50.2000:FF:000037">
    <property type="entry name" value="Glycosyltransferase"/>
    <property type="match status" value="1"/>
</dbReference>
<sequence length="460" mass="51510">MGGLRFHVLMYPWFATGHMTPFLYLANKLAEKGHMVTFLLPKKALKQLEHLNLFPHNIVFRSVTIPHVDGLPVGTETVSEIPVTSADLLMSAMDLTRDQVEVVLRAVEPDLIFFDFAHWIPQVARDLGIKTVKYVVVSASTIASMLVPGGELGVPPPGYPSSKVLLRKQDAYTMKNLEPTIDAGPNLLERVTTSLMNSDVIAIRTVREIEGNFCDYIEKHCRKKVLLTGPMFPEPDKTRELEERWVKWLSGYEPDSVVFCALGTQVILEKDQFQELCLGMELTGSPFLVAVKPPRGSSTIEEALPEGFKERVKGRGVVWGGWVQQPLILSHPSVGCFVSHCGFGSMWESLLSDCQIVLVPQLGDQVLNTRLMSDELKVSVEVVREETGWFSKESLRDAINSVMKRDSEIGNLVKKNHTKWRETLASPGLLSGYVDNFIESLQDLWQCVIIKICINQTSVF</sequence>
<dbReference type="InterPro" id="IPR050481">
    <property type="entry name" value="UDP-glycosyltransf_plant"/>
</dbReference>
<dbReference type="FunFam" id="3.40.50.2000:FF:000087">
    <property type="entry name" value="Glycosyltransferase"/>
    <property type="match status" value="1"/>
</dbReference>
<dbReference type="EMBL" id="GL348719">
    <property type="protein sequence ID" value="EFH43756.1"/>
    <property type="molecule type" value="Genomic_DNA"/>
</dbReference>
<organism evidence="6">
    <name type="scientific">Arabidopsis lyrata subsp. lyrata</name>
    <name type="common">Lyre-leaved rock-cress</name>
    <dbReference type="NCBI Taxonomy" id="81972"/>
    <lineage>
        <taxon>Eukaryota</taxon>
        <taxon>Viridiplantae</taxon>
        <taxon>Streptophyta</taxon>
        <taxon>Embryophyta</taxon>
        <taxon>Tracheophyta</taxon>
        <taxon>Spermatophyta</taxon>
        <taxon>Magnoliopsida</taxon>
        <taxon>eudicotyledons</taxon>
        <taxon>Gunneridae</taxon>
        <taxon>Pentapetalae</taxon>
        <taxon>rosids</taxon>
        <taxon>malvids</taxon>
        <taxon>Brassicales</taxon>
        <taxon>Brassicaceae</taxon>
        <taxon>Camelineae</taxon>
        <taxon>Arabidopsis</taxon>
    </lineage>
</organism>
<evidence type="ECO:0000256" key="1">
    <source>
        <dbReference type="ARBA" id="ARBA00009995"/>
    </source>
</evidence>
<evidence type="ECO:0000256" key="2">
    <source>
        <dbReference type="ARBA" id="ARBA00022679"/>
    </source>
</evidence>
<dbReference type="GO" id="GO:0035251">
    <property type="term" value="F:UDP-glucosyltransferase activity"/>
    <property type="evidence" value="ECO:0007669"/>
    <property type="project" value="InterPro"/>
</dbReference>